<name>A0A0T5XCK2_9BACT</name>
<dbReference type="AlphaFoldDB" id="A0A0T5XCK2"/>
<evidence type="ECO:0000313" key="1">
    <source>
        <dbReference type="EMBL" id="KRT35986.1"/>
    </source>
</evidence>
<gene>
    <name evidence="1" type="ORF">HMPREF1705_04688</name>
</gene>
<sequence length="41" mass="4584">MNIYSRIHGNGDDCFVQNLSPFFNKIKNKGPTCKDRPGTLG</sequence>
<accession>A0A0T5XCK2</accession>
<reference evidence="2" key="1">
    <citation type="submission" date="2012-09" db="EMBL/GenBank/DDBJ databases">
        <authorList>
            <person name="Weinstock G."/>
            <person name="Sodergren E."/>
            <person name="Clifton S."/>
            <person name="Fulton L."/>
            <person name="Fulton B."/>
            <person name="Courtney L."/>
            <person name="Fronick C."/>
            <person name="Harrison M."/>
            <person name="Strong C."/>
            <person name="Farmer C."/>
            <person name="Delehaunty K."/>
            <person name="Markovic C."/>
            <person name="Hall O."/>
            <person name="Minx P."/>
            <person name="Tomlinson C."/>
            <person name="Mitreva M."/>
            <person name="Nelson J."/>
            <person name="Hou S."/>
            <person name="Wollam A."/>
            <person name="Pepin K.H."/>
            <person name="Johnson M."/>
            <person name="Bhonagiri V."/>
            <person name="Nash W.E."/>
            <person name="Suruliraj S."/>
            <person name="Warren W."/>
            <person name="Chinwalla A."/>
            <person name="Mardis E.R."/>
            <person name="Wilson R.K."/>
        </authorList>
    </citation>
    <scope>NUCLEOTIDE SEQUENCE [LARGE SCALE GENOMIC DNA]</scope>
    <source>
        <strain evidence="2">OS1</strain>
    </source>
</reference>
<evidence type="ECO:0000313" key="2">
    <source>
        <dbReference type="Proteomes" id="UP000005273"/>
    </source>
</evidence>
<proteinExistence type="predicted"/>
<protein>
    <submittedName>
        <fullName evidence="1">Uncharacterized protein</fullName>
    </submittedName>
</protein>
<dbReference type="EMBL" id="ACJX03000001">
    <property type="protein sequence ID" value="KRT35986.1"/>
    <property type="molecule type" value="Genomic_DNA"/>
</dbReference>
<organism evidence="1 2">
    <name type="scientific">Acetomicrobium hydrogeniformans ATCC BAA-1850</name>
    <dbReference type="NCBI Taxonomy" id="592015"/>
    <lineage>
        <taxon>Bacteria</taxon>
        <taxon>Thermotogati</taxon>
        <taxon>Synergistota</taxon>
        <taxon>Synergistia</taxon>
        <taxon>Synergistales</taxon>
        <taxon>Acetomicrobiaceae</taxon>
        <taxon>Acetomicrobium</taxon>
    </lineage>
</organism>
<dbReference type="Proteomes" id="UP000005273">
    <property type="component" value="Unassembled WGS sequence"/>
</dbReference>
<comment type="caution">
    <text evidence="1">The sequence shown here is derived from an EMBL/GenBank/DDBJ whole genome shotgun (WGS) entry which is preliminary data.</text>
</comment>
<keyword evidence="2" id="KW-1185">Reference proteome</keyword>